<reference evidence="2" key="1">
    <citation type="journal article" date="2014" name="Int. J. Syst. Evol. Microbiol.">
        <title>Complete genome sequence of Corynebacterium casei LMG S-19264T (=DSM 44701T), isolated from a smear-ripened cheese.</title>
        <authorList>
            <consortium name="US DOE Joint Genome Institute (JGI-PGF)"/>
            <person name="Walter F."/>
            <person name="Albersmeier A."/>
            <person name="Kalinowski J."/>
            <person name="Ruckert C."/>
        </authorList>
    </citation>
    <scope>NUCLEOTIDE SEQUENCE</scope>
    <source>
        <strain evidence="2">CCM 7897</strain>
    </source>
</reference>
<organism evidence="2 3">
    <name type="scientific">Azorhizobium oxalatiphilum</name>
    <dbReference type="NCBI Taxonomy" id="980631"/>
    <lineage>
        <taxon>Bacteria</taxon>
        <taxon>Pseudomonadati</taxon>
        <taxon>Pseudomonadota</taxon>
        <taxon>Alphaproteobacteria</taxon>
        <taxon>Hyphomicrobiales</taxon>
        <taxon>Xanthobacteraceae</taxon>
        <taxon>Azorhizobium</taxon>
    </lineage>
</organism>
<dbReference type="Proteomes" id="UP000606044">
    <property type="component" value="Unassembled WGS sequence"/>
</dbReference>
<evidence type="ECO:0000313" key="3">
    <source>
        <dbReference type="Proteomes" id="UP000606044"/>
    </source>
</evidence>
<evidence type="ECO:0000256" key="1">
    <source>
        <dbReference type="SAM" id="MobiDB-lite"/>
    </source>
</evidence>
<comment type="caution">
    <text evidence="2">The sequence shown here is derived from an EMBL/GenBank/DDBJ whole genome shotgun (WGS) entry which is preliminary data.</text>
</comment>
<name>A0A917CCT7_9HYPH</name>
<dbReference type="AlphaFoldDB" id="A0A917CCT7"/>
<dbReference type="EMBL" id="BMCT01000009">
    <property type="protein sequence ID" value="GGF83481.1"/>
    <property type="molecule type" value="Genomic_DNA"/>
</dbReference>
<proteinExistence type="predicted"/>
<sequence length="69" mass="7124">MAVGFGRCGAAQNVSPSRSDGQDRLTPEWSGQDAMASFTAATSCFSEKGLARKEKVSVAGKLRAKASSA</sequence>
<protein>
    <submittedName>
        <fullName evidence="2">Uncharacterized protein</fullName>
    </submittedName>
</protein>
<reference evidence="2" key="2">
    <citation type="submission" date="2020-09" db="EMBL/GenBank/DDBJ databases">
        <authorList>
            <person name="Sun Q."/>
            <person name="Sedlacek I."/>
        </authorList>
    </citation>
    <scope>NUCLEOTIDE SEQUENCE</scope>
    <source>
        <strain evidence="2">CCM 7897</strain>
    </source>
</reference>
<evidence type="ECO:0000313" key="2">
    <source>
        <dbReference type="EMBL" id="GGF83481.1"/>
    </source>
</evidence>
<gene>
    <name evidence="2" type="ORF">GCM10007301_49440</name>
</gene>
<accession>A0A917CCT7</accession>
<feature type="region of interest" description="Disordered" evidence="1">
    <location>
        <begin position="1"/>
        <end position="28"/>
    </location>
</feature>
<keyword evidence="3" id="KW-1185">Reference proteome</keyword>